<evidence type="ECO:0000256" key="4">
    <source>
        <dbReference type="ARBA" id="ARBA00023172"/>
    </source>
</evidence>
<proteinExistence type="inferred from homology"/>
<sequence>MRNSWANHHRRMLPSLLSVLEFRSNNAVWRPVLSALDWIRARLEDGCRFVPQKDVPIDGVILEKWRSLVIDGNDRVNRISYELCVLTQLRDCIRSKEIWVVGADRYRNPDDDLPKDFAARRSSYYSKLNLTQDACEFVAMVRKELEHELLLLNETIPRNEKVRILWRGENRISITPFKPAPEPKGLAAIESEIGQRWPMTGLLDVLKEAAVDTGLLDGFENSASRVALPKAVLDQRLLLCLYGLDTNAGLKRVAGATSDVIYEELLHVHRRFIYAGALREACARVANATLAIRNAAVWGDAGTACASDSTKFGGWDRNLMTEWHARYGGRGVMIYWHVERRTSCVYSQLKRCWSSEVESMIEGVLRHCTELEIQRQYVDGHGQSAVGFAFCRLLGFELAARLKAIVRQKLALPDANFRARSPNLLPTLSNPINWNEIEQQYDEMVTYAAAMQTRTADPEAILRRFARAEVMHPTYKALSELGRAVKTIFLCRYLRQEPFRQEIHEGLNVVENWNSANGFVFFGKGGEMATNRIDEQEVSALALHLLQASLVYVNTRMLQTVLAEPAWHGRMAPEDYRGLTPLIYAHVNPYGRFDLDLDSRIDFGKIAG</sequence>
<comment type="similarity">
    <text evidence="1">Belongs to the transposase 7 family.</text>
</comment>
<reference evidence="7" key="1">
    <citation type="journal article" date="2019" name="Int. J. Syst. Evol. Microbiol.">
        <title>The Global Catalogue of Microorganisms (GCM) 10K type strain sequencing project: providing services to taxonomists for standard genome sequencing and annotation.</title>
        <authorList>
            <consortium name="The Broad Institute Genomics Platform"/>
            <consortium name="The Broad Institute Genome Sequencing Center for Infectious Disease"/>
            <person name="Wu L."/>
            <person name="Ma J."/>
        </authorList>
    </citation>
    <scope>NUCLEOTIDE SEQUENCE [LARGE SCALE GENOMIC DNA]</scope>
    <source>
        <strain evidence="7">TBRC 5781</strain>
    </source>
</reference>
<dbReference type="Pfam" id="PF01526">
    <property type="entry name" value="DDE_Tnp_Tn3"/>
    <property type="match status" value="1"/>
</dbReference>
<evidence type="ECO:0000259" key="5">
    <source>
        <dbReference type="Pfam" id="PF01526"/>
    </source>
</evidence>
<dbReference type="NCBIfam" id="NF033527">
    <property type="entry name" value="transpos_Tn3"/>
    <property type="match status" value="1"/>
</dbReference>
<evidence type="ECO:0000256" key="3">
    <source>
        <dbReference type="ARBA" id="ARBA00023125"/>
    </source>
</evidence>
<dbReference type="EMBL" id="JBHSBD010000108">
    <property type="protein sequence ID" value="MFC3970540.1"/>
    <property type="molecule type" value="Genomic_DNA"/>
</dbReference>
<accession>A0ABV8EEX0</accession>
<feature type="domain" description="Tn3 transposase DDE" evidence="5">
    <location>
        <begin position="204"/>
        <end position="593"/>
    </location>
</feature>
<keyword evidence="2" id="KW-0815">Transposition</keyword>
<dbReference type="RefSeq" id="WP_377307363.1">
    <property type="nucleotide sequence ID" value="NZ_JBHSBD010000108.1"/>
</dbReference>
<organism evidence="6 7">
    <name type="scientific">Rhizobium lemnae</name>
    <dbReference type="NCBI Taxonomy" id="1214924"/>
    <lineage>
        <taxon>Bacteria</taxon>
        <taxon>Pseudomonadati</taxon>
        <taxon>Pseudomonadota</taxon>
        <taxon>Alphaproteobacteria</taxon>
        <taxon>Hyphomicrobiales</taxon>
        <taxon>Rhizobiaceae</taxon>
        <taxon>Rhizobium/Agrobacterium group</taxon>
        <taxon>Rhizobium</taxon>
    </lineage>
</organism>
<evidence type="ECO:0000313" key="6">
    <source>
        <dbReference type="EMBL" id="MFC3970540.1"/>
    </source>
</evidence>
<dbReference type="InterPro" id="IPR002513">
    <property type="entry name" value="Tn3_Tnp_DDE_dom"/>
</dbReference>
<gene>
    <name evidence="6" type="ORF">ACFOVS_20900</name>
</gene>
<dbReference type="InterPro" id="IPR047653">
    <property type="entry name" value="Tn3-like_transpos"/>
</dbReference>
<evidence type="ECO:0000313" key="7">
    <source>
        <dbReference type="Proteomes" id="UP001595697"/>
    </source>
</evidence>
<name>A0ABV8EEX0_9HYPH</name>
<dbReference type="Proteomes" id="UP001595697">
    <property type="component" value="Unassembled WGS sequence"/>
</dbReference>
<keyword evidence="4" id="KW-0233">DNA recombination</keyword>
<keyword evidence="7" id="KW-1185">Reference proteome</keyword>
<evidence type="ECO:0000256" key="1">
    <source>
        <dbReference type="ARBA" id="ARBA00009402"/>
    </source>
</evidence>
<evidence type="ECO:0000256" key="2">
    <source>
        <dbReference type="ARBA" id="ARBA00022578"/>
    </source>
</evidence>
<protein>
    <submittedName>
        <fullName evidence="6">Tn3 family transposase</fullName>
    </submittedName>
</protein>
<keyword evidence="3" id="KW-0238">DNA-binding</keyword>
<comment type="caution">
    <text evidence="6">The sequence shown here is derived from an EMBL/GenBank/DDBJ whole genome shotgun (WGS) entry which is preliminary data.</text>
</comment>